<proteinExistence type="predicted"/>
<evidence type="ECO:0000256" key="2">
    <source>
        <dbReference type="ARBA" id="ARBA00020422"/>
    </source>
</evidence>
<dbReference type="PROSITE" id="PS00589">
    <property type="entry name" value="PTS_HPR_SER"/>
    <property type="match status" value="1"/>
</dbReference>
<dbReference type="Proteomes" id="UP000214746">
    <property type="component" value="Unassembled WGS sequence"/>
</dbReference>
<comment type="function">
    <text evidence="1">General (non sugar-specific) component of the phosphoenolpyruvate-dependent sugar phosphotransferase system (sugar PTS). This major carbohydrate active-transport system catalyzes the phosphorylation of incoming sugar substrates concomitantly with their translocation across the cell membrane. The phosphoryl group from phosphoenolpyruvate (PEP) is transferred to the phosphoryl carrier protein HPr by enzyme I. Phospho-HPr then transfers it to the PTS EIIA domain.</text>
</comment>
<dbReference type="PANTHER" id="PTHR33705">
    <property type="entry name" value="PHOSPHOCARRIER PROTEIN HPR"/>
    <property type="match status" value="1"/>
</dbReference>
<gene>
    <name evidence="5" type="ORF">CBW46_010760</name>
</gene>
<dbReference type="InterPro" id="IPR035895">
    <property type="entry name" value="HPr-like_sf"/>
</dbReference>
<dbReference type="PRINTS" id="PR00107">
    <property type="entry name" value="PHOSPHOCPHPR"/>
</dbReference>
<protein>
    <recommendedName>
        <fullName evidence="2">Phosphocarrier protein HPr</fullName>
    </recommendedName>
</protein>
<keyword evidence="3" id="KW-0813">Transport</keyword>
<dbReference type="PROSITE" id="PS51350">
    <property type="entry name" value="PTS_HPR_DOM"/>
    <property type="match status" value="1"/>
</dbReference>
<feature type="domain" description="HPr" evidence="4">
    <location>
        <begin position="1"/>
        <end position="89"/>
    </location>
</feature>
<evidence type="ECO:0000256" key="1">
    <source>
        <dbReference type="ARBA" id="ARBA00003681"/>
    </source>
</evidence>
<evidence type="ECO:0000256" key="3">
    <source>
        <dbReference type="ARBA" id="ARBA00022597"/>
    </source>
</evidence>
<accession>A0A2W1N936</accession>
<dbReference type="SUPFAM" id="SSF55594">
    <property type="entry name" value="HPr-like"/>
    <property type="match status" value="1"/>
</dbReference>
<name>A0A2W1N936_PAEXE</name>
<dbReference type="CDD" id="cd00367">
    <property type="entry name" value="PTS-HPr_like"/>
    <property type="match status" value="1"/>
</dbReference>
<sequence length="89" mass="9487">MYSKTVTVVNPEGMHMRPAKMLADKATNFSSEITLHTADEQEVNAKSVLGIIGLGLEKGASVTLAAEGEDEQQAVETLSEMFANGFGEL</sequence>
<keyword evidence="3" id="KW-0762">Sugar transport</keyword>
<dbReference type="NCBIfam" id="TIGR01003">
    <property type="entry name" value="PTS_HPr_family"/>
    <property type="match status" value="1"/>
</dbReference>
<dbReference type="EMBL" id="NHRJ02000004">
    <property type="protein sequence ID" value="PZE21149.1"/>
    <property type="molecule type" value="Genomic_DNA"/>
</dbReference>
<evidence type="ECO:0000313" key="6">
    <source>
        <dbReference type="Proteomes" id="UP000214746"/>
    </source>
</evidence>
<comment type="caution">
    <text evidence="5">The sequence shown here is derived from an EMBL/GenBank/DDBJ whole genome shotgun (WGS) entry which is preliminary data.</text>
</comment>
<reference evidence="5" key="1">
    <citation type="submission" date="2018-06" db="EMBL/GenBank/DDBJ databases">
        <title>Paenibacillus xerothermodurans sp. nov. an extremely dry heat resistant spore forming bacterium isolated from the soil of Cape Canaveral, Florida.</title>
        <authorList>
            <person name="Seuylemezian A."/>
            <person name="Kaur N."/>
            <person name="Patil P."/>
            <person name="Patil P."/>
            <person name="Mayilraj S."/>
            <person name="Vaishampayan P."/>
        </authorList>
    </citation>
    <scope>NUCLEOTIDE SEQUENCE [LARGE SCALE GENOMIC DNA]</scope>
    <source>
        <strain evidence="5">ATCC 27380</strain>
    </source>
</reference>
<dbReference type="PANTHER" id="PTHR33705:SF1">
    <property type="entry name" value="PHOSPHOCARRIER PROTEIN HPR"/>
    <property type="match status" value="1"/>
</dbReference>
<dbReference type="Pfam" id="PF00381">
    <property type="entry name" value="PTS-HPr"/>
    <property type="match status" value="1"/>
</dbReference>
<dbReference type="InterPro" id="IPR002114">
    <property type="entry name" value="PTS_HPr_Ser_P_site"/>
</dbReference>
<dbReference type="Gene3D" id="3.30.1340.10">
    <property type="entry name" value="HPr-like"/>
    <property type="match status" value="1"/>
</dbReference>
<dbReference type="RefSeq" id="WP_089200005.1">
    <property type="nucleotide sequence ID" value="NZ_NHRJ02000004.1"/>
</dbReference>
<evidence type="ECO:0000313" key="5">
    <source>
        <dbReference type="EMBL" id="PZE21149.1"/>
    </source>
</evidence>
<dbReference type="AlphaFoldDB" id="A0A2W1N936"/>
<evidence type="ECO:0000259" key="4">
    <source>
        <dbReference type="PROSITE" id="PS51350"/>
    </source>
</evidence>
<dbReference type="InterPro" id="IPR000032">
    <property type="entry name" value="HPr-like"/>
</dbReference>
<dbReference type="OrthoDB" id="9809047at2"/>
<keyword evidence="6" id="KW-1185">Reference proteome</keyword>
<organism evidence="5 6">
    <name type="scientific">Paenibacillus xerothermodurans</name>
    <dbReference type="NCBI Taxonomy" id="1977292"/>
    <lineage>
        <taxon>Bacteria</taxon>
        <taxon>Bacillati</taxon>
        <taxon>Bacillota</taxon>
        <taxon>Bacilli</taxon>
        <taxon>Bacillales</taxon>
        <taxon>Paenibacillaceae</taxon>
        <taxon>Paenibacillus</taxon>
    </lineage>
</organism>
<dbReference type="InterPro" id="IPR050399">
    <property type="entry name" value="HPr"/>
</dbReference>